<dbReference type="InterPro" id="IPR052017">
    <property type="entry name" value="TSUP"/>
</dbReference>
<dbReference type="STRING" id="619304.SAMN05421760_101778"/>
<dbReference type="PANTHER" id="PTHR30269:SF37">
    <property type="entry name" value="MEMBRANE TRANSPORTER PROTEIN"/>
    <property type="match status" value="1"/>
</dbReference>
<name>A0A1N7J8N7_9GAMM</name>
<feature type="transmembrane region" description="Helical" evidence="8">
    <location>
        <begin position="9"/>
        <end position="36"/>
    </location>
</feature>
<accession>A0A1N7J8N7</accession>
<evidence type="ECO:0000256" key="7">
    <source>
        <dbReference type="ARBA" id="ARBA00023136"/>
    </source>
</evidence>
<feature type="transmembrane region" description="Helical" evidence="8">
    <location>
        <begin position="42"/>
        <end position="61"/>
    </location>
</feature>
<proteinExistence type="inferred from homology"/>
<dbReference type="Pfam" id="PF01925">
    <property type="entry name" value="TauE"/>
    <property type="match status" value="1"/>
</dbReference>
<comment type="subcellular location">
    <subcellularLocation>
        <location evidence="1 8">Cell membrane</location>
        <topology evidence="1 8">Multi-pass membrane protein</topology>
    </subcellularLocation>
</comment>
<reference evidence="10" key="1">
    <citation type="submission" date="2017-01" db="EMBL/GenBank/DDBJ databases">
        <authorList>
            <person name="Varghese N."/>
            <person name="Submissions S."/>
        </authorList>
    </citation>
    <scope>NUCLEOTIDE SEQUENCE [LARGE SCALE GENOMIC DNA]</scope>
    <source>
        <strain evidence="10">DSM 22306</strain>
    </source>
</reference>
<dbReference type="PANTHER" id="PTHR30269">
    <property type="entry name" value="TRANSMEMBRANE PROTEIN YFCA"/>
    <property type="match status" value="1"/>
</dbReference>
<organism evidence="9 10">
    <name type="scientific">Neptunomonas antarctica</name>
    <dbReference type="NCBI Taxonomy" id="619304"/>
    <lineage>
        <taxon>Bacteria</taxon>
        <taxon>Pseudomonadati</taxon>
        <taxon>Pseudomonadota</taxon>
        <taxon>Gammaproteobacteria</taxon>
        <taxon>Oceanospirillales</taxon>
        <taxon>Oceanospirillaceae</taxon>
        <taxon>Neptunomonas</taxon>
    </lineage>
</organism>
<dbReference type="GO" id="GO:0005886">
    <property type="term" value="C:plasma membrane"/>
    <property type="evidence" value="ECO:0007669"/>
    <property type="project" value="UniProtKB-SubCell"/>
</dbReference>
<protein>
    <recommendedName>
        <fullName evidence="8">Probable membrane transporter protein</fullName>
    </recommendedName>
</protein>
<evidence type="ECO:0000256" key="1">
    <source>
        <dbReference type="ARBA" id="ARBA00004651"/>
    </source>
</evidence>
<evidence type="ECO:0000256" key="5">
    <source>
        <dbReference type="ARBA" id="ARBA00022692"/>
    </source>
</evidence>
<gene>
    <name evidence="9" type="ORF">SAMN05421760_101778</name>
</gene>
<evidence type="ECO:0000256" key="3">
    <source>
        <dbReference type="ARBA" id="ARBA00022448"/>
    </source>
</evidence>
<sequence>MSYSAYELLALLIVTSGVILQTWVGIGFGLLAAPLLYLIDPAYIPAPILILGFFLSFLLVLNSQNKVSWRRVLPAIIARFPGSLCGAMLLVAVPAYMLSLLFGSMLLVAVGVSLRTCKVTITPVNLCIGGFFSGLVGTVTSVGGPPIALVYQEENRITARNELAVFFLIGTPISIFFLAVQGSVALSDVMLSLKMLPGVFIGFGCAHVWDSRINTSSAKSALLVISSASALVVLYKGVCGWLAV</sequence>
<keyword evidence="3" id="KW-0813">Transport</keyword>
<feature type="transmembrane region" description="Helical" evidence="8">
    <location>
        <begin position="163"/>
        <end position="184"/>
    </location>
</feature>
<dbReference type="AlphaFoldDB" id="A0A1N7J8N7"/>
<keyword evidence="10" id="KW-1185">Reference proteome</keyword>
<evidence type="ECO:0000256" key="4">
    <source>
        <dbReference type="ARBA" id="ARBA00022475"/>
    </source>
</evidence>
<feature type="transmembrane region" description="Helical" evidence="8">
    <location>
        <begin position="82"/>
        <end position="108"/>
    </location>
</feature>
<keyword evidence="7 8" id="KW-0472">Membrane</keyword>
<keyword evidence="5 8" id="KW-0812">Transmembrane</keyword>
<dbReference type="EMBL" id="FTOE01000001">
    <property type="protein sequence ID" value="SIS45718.1"/>
    <property type="molecule type" value="Genomic_DNA"/>
</dbReference>
<keyword evidence="6 8" id="KW-1133">Transmembrane helix</keyword>
<evidence type="ECO:0000313" key="9">
    <source>
        <dbReference type="EMBL" id="SIS45718.1"/>
    </source>
</evidence>
<keyword evidence="4 8" id="KW-1003">Cell membrane</keyword>
<dbReference type="Proteomes" id="UP000185999">
    <property type="component" value="Unassembled WGS sequence"/>
</dbReference>
<dbReference type="OrthoDB" id="5472127at2"/>
<feature type="transmembrane region" description="Helical" evidence="8">
    <location>
        <begin position="221"/>
        <end position="243"/>
    </location>
</feature>
<evidence type="ECO:0000256" key="2">
    <source>
        <dbReference type="ARBA" id="ARBA00009142"/>
    </source>
</evidence>
<dbReference type="RefSeq" id="WP_054342934.1">
    <property type="nucleotide sequence ID" value="NZ_FTOE01000001.1"/>
</dbReference>
<evidence type="ECO:0000256" key="8">
    <source>
        <dbReference type="RuleBase" id="RU363041"/>
    </source>
</evidence>
<evidence type="ECO:0000256" key="6">
    <source>
        <dbReference type="ARBA" id="ARBA00022989"/>
    </source>
</evidence>
<dbReference type="InterPro" id="IPR002781">
    <property type="entry name" value="TM_pro_TauE-like"/>
</dbReference>
<comment type="similarity">
    <text evidence="2 8">Belongs to the 4-toluene sulfonate uptake permease (TSUP) (TC 2.A.102) family.</text>
</comment>
<feature type="transmembrane region" description="Helical" evidence="8">
    <location>
        <begin position="128"/>
        <end position="151"/>
    </location>
</feature>
<evidence type="ECO:0000313" key="10">
    <source>
        <dbReference type="Proteomes" id="UP000185999"/>
    </source>
</evidence>
<feature type="transmembrane region" description="Helical" evidence="8">
    <location>
        <begin position="190"/>
        <end position="209"/>
    </location>
</feature>